<protein>
    <submittedName>
        <fullName evidence="1">Uncharacterized protein</fullName>
    </submittedName>
</protein>
<feature type="non-terminal residue" evidence="1">
    <location>
        <position position="1"/>
    </location>
</feature>
<sequence>DLPRQQLQPDMLSFNSVIAAAAGSSRATNGGWRQVCQLIQEMRVRMLSPDLVSYNAALMSNDGAGGFSWWQAASLLASLSSEMLRPSVLCLGAVLATCERRPVHSSGAALAPALLQEIGSAALHRRPEKGWTS</sequence>
<dbReference type="InterPro" id="IPR011990">
    <property type="entry name" value="TPR-like_helical_dom_sf"/>
</dbReference>
<name>A0A813DDM2_POLGL</name>
<dbReference type="Proteomes" id="UP000654075">
    <property type="component" value="Unassembled WGS sequence"/>
</dbReference>
<gene>
    <name evidence="1" type="ORF">PGLA1383_LOCUS5717</name>
</gene>
<organism evidence="1 2">
    <name type="scientific">Polarella glacialis</name>
    <name type="common">Dinoflagellate</name>
    <dbReference type="NCBI Taxonomy" id="89957"/>
    <lineage>
        <taxon>Eukaryota</taxon>
        <taxon>Sar</taxon>
        <taxon>Alveolata</taxon>
        <taxon>Dinophyceae</taxon>
        <taxon>Suessiales</taxon>
        <taxon>Suessiaceae</taxon>
        <taxon>Polarella</taxon>
    </lineage>
</organism>
<evidence type="ECO:0000313" key="2">
    <source>
        <dbReference type="Proteomes" id="UP000654075"/>
    </source>
</evidence>
<proteinExistence type="predicted"/>
<comment type="caution">
    <text evidence="1">The sequence shown here is derived from an EMBL/GenBank/DDBJ whole genome shotgun (WGS) entry which is preliminary data.</text>
</comment>
<dbReference type="AlphaFoldDB" id="A0A813DDM2"/>
<feature type="non-terminal residue" evidence="1">
    <location>
        <position position="133"/>
    </location>
</feature>
<reference evidence="1" key="1">
    <citation type="submission" date="2021-02" db="EMBL/GenBank/DDBJ databases">
        <authorList>
            <person name="Dougan E. K."/>
            <person name="Rhodes N."/>
            <person name="Thang M."/>
            <person name="Chan C."/>
        </authorList>
    </citation>
    <scope>NUCLEOTIDE SEQUENCE</scope>
</reference>
<accession>A0A813DDM2</accession>
<keyword evidence="2" id="KW-1185">Reference proteome</keyword>
<dbReference type="OrthoDB" id="185373at2759"/>
<evidence type="ECO:0000313" key="1">
    <source>
        <dbReference type="EMBL" id="CAE8586870.1"/>
    </source>
</evidence>
<dbReference type="EMBL" id="CAJNNV010002254">
    <property type="protein sequence ID" value="CAE8586870.1"/>
    <property type="molecule type" value="Genomic_DNA"/>
</dbReference>
<dbReference type="Gene3D" id="1.25.40.10">
    <property type="entry name" value="Tetratricopeptide repeat domain"/>
    <property type="match status" value="1"/>
</dbReference>